<name>A0A8S3CVK3_9BILA</name>
<organism evidence="2 3">
    <name type="scientific">Rotaria magnacalcarata</name>
    <dbReference type="NCBI Taxonomy" id="392030"/>
    <lineage>
        <taxon>Eukaryota</taxon>
        <taxon>Metazoa</taxon>
        <taxon>Spiralia</taxon>
        <taxon>Gnathifera</taxon>
        <taxon>Rotifera</taxon>
        <taxon>Eurotatoria</taxon>
        <taxon>Bdelloidea</taxon>
        <taxon>Philodinida</taxon>
        <taxon>Philodinidae</taxon>
        <taxon>Rotaria</taxon>
    </lineage>
</organism>
<reference evidence="2" key="1">
    <citation type="submission" date="2021-02" db="EMBL/GenBank/DDBJ databases">
        <authorList>
            <person name="Nowell W R."/>
        </authorList>
    </citation>
    <scope>NUCLEOTIDE SEQUENCE</scope>
</reference>
<accession>A0A8S3CVK3</accession>
<feature type="non-terminal residue" evidence="2">
    <location>
        <position position="1"/>
    </location>
</feature>
<dbReference type="InterPro" id="IPR055074">
    <property type="entry name" value="NOMO1-3_2nd"/>
</dbReference>
<dbReference type="Proteomes" id="UP000676336">
    <property type="component" value="Unassembled WGS sequence"/>
</dbReference>
<comment type="caution">
    <text evidence="2">The sequence shown here is derived from an EMBL/GenBank/DDBJ whole genome shotgun (WGS) entry which is preliminary data.</text>
</comment>
<feature type="domain" description="NOMO second beta-sandwich" evidence="1">
    <location>
        <begin position="5"/>
        <end position="47"/>
    </location>
</feature>
<protein>
    <recommendedName>
        <fullName evidence="1">NOMO second beta-sandwich domain-containing protein</fullName>
    </recommendedName>
</protein>
<dbReference type="Pfam" id="PF22904">
    <property type="entry name" value="NOMO1-like_2nd"/>
    <property type="match status" value="1"/>
</dbReference>
<proteinExistence type="predicted"/>
<dbReference type="AlphaFoldDB" id="A0A8S3CVK3"/>
<evidence type="ECO:0000313" key="2">
    <source>
        <dbReference type="EMBL" id="CAF4952470.1"/>
    </source>
</evidence>
<gene>
    <name evidence="2" type="ORF">SMN809_LOCUS54189</name>
</gene>
<evidence type="ECO:0000313" key="3">
    <source>
        <dbReference type="Proteomes" id="UP000676336"/>
    </source>
</evidence>
<sequence>LNFVFKGFGLAGRVISAGSTSGGPGGITLTLYQDNRKLNETKSKADGT</sequence>
<dbReference type="EMBL" id="CAJOBI010188301">
    <property type="protein sequence ID" value="CAF4952470.1"/>
    <property type="molecule type" value="Genomic_DNA"/>
</dbReference>
<evidence type="ECO:0000259" key="1">
    <source>
        <dbReference type="Pfam" id="PF22904"/>
    </source>
</evidence>